<sequence>MQDYVLVYDQGLDKEEVSSFLEKPDPSPSQTLTFEEFSLSDFGEDDRLLFWVSDEQALEVIAEADESSPILGFLPHPKLTQVRKGFAVPSSKADAFKQFVEKGGAEPLDILEVDDQPCVNSLVIGKSLNVLYDPGDYRFFSAFKSRFLRFLNLFRRVKLQNYRITIQNGEEEEKKLEVAAMGVLVVGHNESNLIFKRLIKDSGLGDGYLHVIAFAPRSLFSIIGFGLQNLFFPIKGGSIPEFVSYWSAEGMEIEGMDGEISYGLDGKEGNAQKLSMKISEKRPRIQTGFSADKQEASKRKELNLGKLPTGRLREELTRSHLPWVGHATTEEFKELFTLLKQNAQTSSNYLVLMALSTLIATFGLFADSSPVVIGAMILAPLMGPIISLAMGALRQDGILVKSSLITLFWGVVIGLVFAVFITWMTPLKTMNSEILSRIRPNLLDLGIAVVSGVAGAYAHAKEEIAKTLAGVAISVALVPPLAVSGIGLGWGEWSVFGGAALLLGTNLAGIVMAAALTFFVLGFSPFQIAKKGLLISLAFFVLVTAPLALTFRNMVQENRLIQSLSGKRIPHGLLREVKVINLNPLRVSATILSEKELTAIDYKEIKQEIEAEIGRPADLELTLGIQIRK</sequence>
<evidence type="ECO:0000313" key="2">
    <source>
        <dbReference type="EMBL" id="MBN7811138.1"/>
    </source>
</evidence>
<gene>
    <name evidence="2" type="ORF">J0A68_09230</name>
</gene>
<dbReference type="Pfam" id="PF04087">
    <property type="entry name" value="DUF389"/>
    <property type="match status" value="1"/>
</dbReference>
<keyword evidence="1" id="KW-0472">Membrane</keyword>
<feature type="transmembrane region" description="Helical" evidence="1">
    <location>
        <begin position="349"/>
        <end position="366"/>
    </location>
</feature>
<reference evidence="2 3" key="1">
    <citation type="submission" date="2021-03" db="EMBL/GenBank/DDBJ databases">
        <title>novel species isolated from a fishpond in China.</title>
        <authorList>
            <person name="Lu H."/>
            <person name="Cai Z."/>
        </authorList>
    </citation>
    <scope>NUCLEOTIDE SEQUENCE [LARGE SCALE GENOMIC DNA]</scope>
    <source>
        <strain evidence="2 3">H41</strain>
    </source>
</reference>
<dbReference type="NCBIfam" id="TIGR00341">
    <property type="entry name" value="TIGR00341 family protein"/>
    <property type="match status" value="1"/>
</dbReference>
<dbReference type="InterPro" id="IPR016064">
    <property type="entry name" value="NAD/diacylglycerol_kinase_sf"/>
</dbReference>
<dbReference type="SUPFAM" id="SSF111331">
    <property type="entry name" value="NAD kinase/diacylglycerol kinase-like"/>
    <property type="match status" value="1"/>
</dbReference>
<evidence type="ECO:0000313" key="3">
    <source>
        <dbReference type="Proteomes" id="UP000664317"/>
    </source>
</evidence>
<accession>A0ABS3C1Z4</accession>
<keyword evidence="1" id="KW-0812">Transmembrane</keyword>
<dbReference type="RefSeq" id="WP_206577921.1">
    <property type="nucleotide sequence ID" value="NZ_JAFKCT010000003.1"/>
</dbReference>
<dbReference type="EMBL" id="JAFKCT010000003">
    <property type="protein sequence ID" value="MBN7811138.1"/>
    <property type="molecule type" value="Genomic_DNA"/>
</dbReference>
<dbReference type="PANTHER" id="PTHR20992">
    <property type="entry name" value="AT15442P-RELATED"/>
    <property type="match status" value="1"/>
</dbReference>
<keyword evidence="3" id="KW-1185">Reference proteome</keyword>
<dbReference type="PANTHER" id="PTHR20992:SF9">
    <property type="entry name" value="AT15442P-RELATED"/>
    <property type="match status" value="1"/>
</dbReference>
<feature type="transmembrane region" description="Helical" evidence="1">
    <location>
        <begin position="496"/>
        <end position="521"/>
    </location>
</feature>
<proteinExistence type="predicted"/>
<protein>
    <submittedName>
        <fullName evidence="2">TIGR00341 family protein</fullName>
    </submittedName>
</protein>
<feature type="transmembrane region" description="Helical" evidence="1">
    <location>
        <begin position="372"/>
        <end position="392"/>
    </location>
</feature>
<dbReference type="Proteomes" id="UP000664317">
    <property type="component" value="Unassembled WGS sequence"/>
</dbReference>
<comment type="caution">
    <text evidence="2">The sequence shown here is derived from an EMBL/GenBank/DDBJ whole genome shotgun (WGS) entry which is preliminary data.</text>
</comment>
<dbReference type="Gene3D" id="2.60.200.40">
    <property type="match status" value="1"/>
</dbReference>
<feature type="transmembrane region" description="Helical" evidence="1">
    <location>
        <begin position="467"/>
        <end position="490"/>
    </location>
</feature>
<feature type="transmembrane region" description="Helical" evidence="1">
    <location>
        <begin position="533"/>
        <end position="551"/>
    </location>
</feature>
<organism evidence="2 3">
    <name type="scientific">Algoriphagus oliviformis</name>
    <dbReference type="NCBI Taxonomy" id="2811231"/>
    <lineage>
        <taxon>Bacteria</taxon>
        <taxon>Pseudomonadati</taxon>
        <taxon>Bacteroidota</taxon>
        <taxon>Cytophagia</taxon>
        <taxon>Cytophagales</taxon>
        <taxon>Cyclobacteriaceae</taxon>
        <taxon>Algoriphagus</taxon>
    </lineage>
</organism>
<evidence type="ECO:0000256" key="1">
    <source>
        <dbReference type="SAM" id="Phobius"/>
    </source>
</evidence>
<name>A0ABS3C1Z4_9BACT</name>
<dbReference type="InterPro" id="IPR005240">
    <property type="entry name" value="DUF389"/>
</dbReference>
<feature type="transmembrane region" description="Helical" evidence="1">
    <location>
        <begin position="404"/>
        <end position="423"/>
    </location>
</feature>
<keyword evidence="1" id="KW-1133">Transmembrane helix</keyword>
<feature type="transmembrane region" description="Helical" evidence="1">
    <location>
        <begin position="443"/>
        <end position="460"/>
    </location>
</feature>